<dbReference type="EMBL" id="HE573026">
    <property type="protein sequence ID" value="CCC51323.1"/>
    <property type="molecule type" value="Genomic_DNA"/>
</dbReference>
<reference evidence="2" key="1">
    <citation type="journal article" date="2012" name="Proc. Natl. Acad. Sci. U.S.A.">
        <title>Antigenic diversity is generated by distinct evolutionary mechanisms in African trypanosome species.</title>
        <authorList>
            <person name="Jackson A.P."/>
            <person name="Berry A."/>
            <person name="Aslett M."/>
            <person name="Allison H.C."/>
            <person name="Burton P."/>
            <person name="Vavrova-Anderson J."/>
            <person name="Brown R."/>
            <person name="Browne H."/>
            <person name="Corton N."/>
            <person name="Hauser H."/>
            <person name="Gamble J."/>
            <person name="Gilderthorp R."/>
            <person name="Marcello L."/>
            <person name="McQuillan J."/>
            <person name="Otto T.D."/>
            <person name="Quail M.A."/>
            <person name="Sanders M.J."/>
            <person name="van Tonder A."/>
            <person name="Ginger M.L."/>
            <person name="Field M.C."/>
            <person name="Barry J.D."/>
            <person name="Hertz-Fowler C."/>
            <person name="Berriman M."/>
        </authorList>
    </citation>
    <scope>NUCLEOTIDE SEQUENCE</scope>
    <source>
        <strain evidence="2">Y486</strain>
    </source>
</reference>
<feature type="transmembrane region" description="Helical" evidence="1">
    <location>
        <begin position="139"/>
        <end position="157"/>
    </location>
</feature>
<keyword evidence="1" id="KW-0812">Transmembrane</keyword>
<dbReference type="AlphaFoldDB" id="G0U622"/>
<keyword evidence="1" id="KW-1133">Transmembrane helix</keyword>
<proteinExistence type="predicted"/>
<sequence length="444" mass="50380">MPRLSVWLTTTAIAGGSYYTFHTYFYAPRHTVRREAELIVEAEKSQVQHLVQEYALIRHNVKSLPSAACATNCERLSLYCRLQKLREAIYKLPHRSMAALEREAVLREMDELEADQCTVLNFRSEALTVSQRFICQLCYGLYVLCFCVVDPLLRWAAAEGMRRRFLHRTSRFILQCLSIPVTMEMETAINANDGPGFVASDKPCYLVFSPHHWVELVGFWACSANPVLHTAQVQPLIVSPMSGLPFELYWSEQRRNLRMAVPPGGASDPADGEVSPWQNAVGVTDVPAVASRKEDDEKGRWISTFGYPRASRVSSAAFSEGTADMDSVATNEGATCTENIPLVREASPQFVPVVTYGLPRVLFINETVAQSDVRARRSQQQVYRELRRLQFHTKVGSELLRDQSMNEIQDNMTSTPNPMEQDRQLRQLQYWQRTGAAPVWHRVT</sequence>
<gene>
    <name evidence="2" type="ORF">TVY486_1003760</name>
</gene>
<protein>
    <submittedName>
        <fullName evidence="2">Uncharacterized protein</fullName>
    </submittedName>
</protein>
<evidence type="ECO:0000313" key="2">
    <source>
        <dbReference type="EMBL" id="CCC51323.1"/>
    </source>
</evidence>
<keyword evidence="1" id="KW-0472">Membrane</keyword>
<feature type="non-terminal residue" evidence="2">
    <location>
        <position position="444"/>
    </location>
</feature>
<evidence type="ECO:0000256" key="1">
    <source>
        <dbReference type="SAM" id="Phobius"/>
    </source>
</evidence>
<accession>G0U622</accession>
<organism evidence="2">
    <name type="scientific">Trypanosoma vivax (strain Y486)</name>
    <dbReference type="NCBI Taxonomy" id="1055687"/>
    <lineage>
        <taxon>Eukaryota</taxon>
        <taxon>Discoba</taxon>
        <taxon>Euglenozoa</taxon>
        <taxon>Kinetoplastea</taxon>
        <taxon>Metakinetoplastina</taxon>
        <taxon>Trypanosomatida</taxon>
        <taxon>Trypanosomatidae</taxon>
        <taxon>Trypanosoma</taxon>
        <taxon>Duttonella</taxon>
    </lineage>
</organism>
<name>G0U622_TRYVY</name>